<feature type="binding site" evidence="7">
    <location>
        <position position="294"/>
    </location>
    <ligand>
        <name>carbamoyl phosphate</name>
        <dbReference type="ChEBI" id="CHEBI:58228"/>
    </ligand>
</feature>
<name>A0A318YBI6_9FIRM</name>
<dbReference type="GO" id="GO:0006207">
    <property type="term" value="P:'de novo' pyrimidine nucleobase biosynthetic process"/>
    <property type="evidence" value="ECO:0007669"/>
    <property type="project" value="InterPro"/>
</dbReference>
<dbReference type="InterPro" id="IPR002082">
    <property type="entry name" value="Asp_carbamoyltransf"/>
</dbReference>
<dbReference type="PRINTS" id="PR00100">
    <property type="entry name" value="AOTCASE"/>
</dbReference>
<feature type="binding site" evidence="7">
    <location>
        <position position="87"/>
    </location>
    <ligand>
        <name>carbamoyl phosphate</name>
        <dbReference type="ChEBI" id="CHEBI:58228"/>
    </ligand>
</feature>
<evidence type="ECO:0000313" key="10">
    <source>
        <dbReference type="EMBL" id="PYG89911.1"/>
    </source>
</evidence>
<sequence length="342" mass="37498">MLMLIKKGGSSPRRQSKVAFTEMQGMDVIMNLKSKDLLGLRDISAEEIQYILDTAKTMKYIVTSNNKKTAHLQGKSIITLFYENSTRTRLSFELASKYMGASAANISASSSSVSKGETLLDTGKTIDMMGSDIIIMRHPMSGAPHLLAKNVRSSVINAGDGMNEHPTQALLDMFTILDKKGTIKGLKVSIVGDILHSRVARSNIWGLTKLGAEVSVSGPATLIPRDIEMLGVKVYSTVQEAILDADVVIGLRIQLERQKKGLFPTIREYSRFFGIDDKRLKLAREDAVVLHPGPVNRGVELSSSVIDGEQSYINEQVTNGVAVRMALLYLLTRRGSNNEIVD</sequence>
<gene>
    <name evidence="7" type="primary">pyrB</name>
    <name evidence="10" type="ORF">LY28_00511</name>
</gene>
<keyword evidence="4 7" id="KW-0665">Pyrimidine biosynthesis</keyword>
<comment type="subunit">
    <text evidence="7">Heterododecamer (2C3:3R2) of six catalytic PyrB chains organized as two trimers (C3), and six regulatory PyrI chains organized as three dimers (R2).</text>
</comment>
<feature type="binding site" evidence="7">
    <location>
        <position position="293"/>
    </location>
    <ligand>
        <name>carbamoyl phosphate</name>
        <dbReference type="ChEBI" id="CHEBI:58228"/>
    </ligand>
</feature>
<dbReference type="Pfam" id="PF02729">
    <property type="entry name" value="OTCace_N"/>
    <property type="match status" value="1"/>
</dbReference>
<evidence type="ECO:0000259" key="9">
    <source>
        <dbReference type="Pfam" id="PF02729"/>
    </source>
</evidence>
<dbReference type="Gene3D" id="3.40.50.1370">
    <property type="entry name" value="Aspartate/ornithine carbamoyltransferase"/>
    <property type="match status" value="2"/>
</dbReference>
<proteinExistence type="inferred from homology"/>
<keyword evidence="3 7" id="KW-0808">Transferase</keyword>
<dbReference type="SUPFAM" id="SSF53671">
    <property type="entry name" value="Aspartate/ornithine carbamoyltransferase"/>
    <property type="match status" value="1"/>
</dbReference>
<feature type="binding site" evidence="7">
    <location>
        <position position="252"/>
    </location>
    <ligand>
        <name>L-aspartate</name>
        <dbReference type="ChEBI" id="CHEBI:29991"/>
    </ligand>
</feature>
<dbReference type="PANTHER" id="PTHR45753:SF6">
    <property type="entry name" value="ASPARTATE CARBAMOYLTRANSFERASE"/>
    <property type="match status" value="1"/>
</dbReference>
<dbReference type="Pfam" id="PF00185">
    <property type="entry name" value="OTCace"/>
    <property type="match status" value="1"/>
</dbReference>
<dbReference type="GO" id="GO:0005829">
    <property type="term" value="C:cytosol"/>
    <property type="evidence" value="ECO:0007669"/>
    <property type="project" value="TreeGrafter"/>
</dbReference>
<keyword evidence="11" id="KW-1185">Reference proteome</keyword>
<dbReference type="InterPro" id="IPR006132">
    <property type="entry name" value="Asp/Orn_carbamoyltranf_P-bd"/>
</dbReference>
<dbReference type="InterPro" id="IPR006131">
    <property type="entry name" value="Asp_carbamoyltransf_Asp/Orn-bd"/>
</dbReference>
<comment type="catalytic activity">
    <reaction evidence="6 7">
        <text>carbamoyl phosphate + L-aspartate = N-carbamoyl-L-aspartate + phosphate + H(+)</text>
        <dbReference type="Rhea" id="RHEA:20013"/>
        <dbReference type="ChEBI" id="CHEBI:15378"/>
        <dbReference type="ChEBI" id="CHEBI:29991"/>
        <dbReference type="ChEBI" id="CHEBI:32814"/>
        <dbReference type="ChEBI" id="CHEBI:43474"/>
        <dbReference type="ChEBI" id="CHEBI:58228"/>
        <dbReference type="EC" id="2.1.3.2"/>
    </reaction>
</comment>
<dbReference type="PROSITE" id="PS00097">
    <property type="entry name" value="CARBAMOYLTRANSFERASE"/>
    <property type="match status" value="1"/>
</dbReference>
<comment type="pathway">
    <text evidence="1 7">Pyrimidine metabolism; UMP biosynthesis via de novo pathway; (S)-dihydroorotate from bicarbonate: step 2/3.</text>
</comment>
<protein>
    <recommendedName>
        <fullName evidence="7">Aspartate carbamoyltransferase</fullName>
        <ecNumber evidence="7">2.1.3.2</ecNumber>
    </recommendedName>
    <alternativeName>
        <fullName evidence="7">Aspartate transcarbamylase</fullName>
        <shortName evidence="7">ATCase</shortName>
    </alternativeName>
</protein>
<evidence type="ECO:0000256" key="4">
    <source>
        <dbReference type="ARBA" id="ARBA00022975"/>
    </source>
</evidence>
<evidence type="ECO:0000256" key="5">
    <source>
        <dbReference type="ARBA" id="ARBA00043884"/>
    </source>
</evidence>
<feature type="binding site" evidence="7">
    <location>
        <position position="88"/>
    </location>
    <ligand>
        <name>carbamoyl phosphate</name>
        <dbReference type="ChEBI" id="CHEBI:58228"/>
    </ligand>
</feature>
<evidence type="ECO:0000256" key="2">
    <source>
        <dbReference type="ARBA" id="ARBA00008896"/>
    </source>
</evidence>
<feature type="domain" description="Aspartate/ornithine carbamoyltransferase Asp/Orn-binding" evidence="8">
    <location>
        <begin position="184"/>
        <end position="331"/>
    </location>
</feature>
<evidence type="ECO:0000256" key="7">
    <source>
        <dbReference type="HAMAP-Rule" id="MF_00001"/>
    </source>
</evidence>
<feature type="domain" description="Aspartate/ornithine carbamoyltransferase carbamoyl-P binding" evidence="9">
    <location>
        <begin position="35"/>
        <end position="176"/>
    </location>
</feature>
<evidence type="ECO:0000313" key="11">
    <source>
        <dbReference type="Proteomes" id="UP000248132"/>
    </source>
</evidence>
<dbReference type="GO" id="GO:0006520">
    <property type="term" value="P:amino acid metabolic process"/>
    <property type="evidence" value="ECO:0007669"/>
    <property type="project" value="InterPro"/>
</dbReference>
<feature type="binding site" evidence="7">
    <location>
        <position position="165"/>
    </location>
    <ligand>
        <name>carbamoyl phosphate</name>
        <dbReference type="ChEBI" id="CHEBI:58228"/>
    </ligand>
</feature>
<dbReference type="GO" id="GO:0004070">
    <property type="term" value="F:aspartate carbamoyltransferase activity"/>
    <property type="evidence" value="ECO:0007669"/>
    <property type="project" value="UniProtKB-UniRule"/>
</dbReference>
<evidence type="ECO:0000256" key="1">
    <source>
        <dbReference type="ARBA" id="ARBA00004852"/>
    </source>
</evidence>
<reference evidence="10 11" key="1">
    <citation type="submission" date="2018-06" db="EMBL/GenBank/DDBJ databases">
        <title>Genomic Encyclopedia of Type Strains, Phase I: the one thousand microbial genomes (KMG-I) project.</title>
        <authorList>
            <person name="Kyrpides N."/>
        </authorList>
    </citation>
    <scope>NUCLEOTIDE SEQUENCE [LARGE SCALE GENOMIC DNA]</scope>
    <source>
        <strain evidence="10 11">DSM 19573</strain>
    </source>
</reference>
<accession>A0A318YBI6</accession>
<feature type="binding site" evidence="7">
    <location>
        <position position="168"/>
    </location>
    <ligand>
        <name>carbamoyl phosphate</name>
        <dbReference type="ChEBI" id="CHEBI:58228"/>
    </ligand>
</feature>
<dbReference type="EMBL" id="QKMR01000002">
    <property type="protein sequence ID" value="PYG89911.1"/>
    <property type="molecule type" value="Genomic_DNA"/>
</dbReference>
<dbReference type="AlphaFoldDB" id="A0A318YBI6"/>
<comment type="similarity">
    <text evidence="2 7">Belongs to the aspartate/ornithine carbamoyltransferase superfamily. ATCase family.</text>
</comment>
<dbReference type="PRINTS" id="PR00101">
    <property type="entry name" value="ATCASE"/>
</dbReference>
<dbReference type="InterPro" id="IPR036901">
    <property type="entry name" value="Asp/Orn_carbamoylTrfase_sf"/>
</dbReference>
<dbReference type="HAMAP" id="MF_00001">
    <property type="entry name" value="Asp_carb_tr"/>
    <property type="match status" value="1"/>
</dbReference>
<evidence type="ECO:0000256" key="3">
    <source>
        <dbReference type="ARBA" id="ARBA00022679"/>
    </source>
</evidence>
<feature type="binding site" evidence="7">
    <location>
        <position position="198"/>
    </location>
    <ligand>
        <name>L-aspartate</name>
        <dbReference type="ChEBI" id="CHEBI:29991"/>
    </ligand>
</feature>
<dbReference type="NCBIfam" id="NF002032">
    <property type="entry name" value="PRK00856.1"/>
    <property type="match status" value="1"/>
</dbReference>
<feature type="binding site" evidence="7">
    <location>
        <position position="137"/>
    </location>
    <ligand>
        <name>carbamoyl phosphate</name>
        <dbReference type="ChEBI" id="CHEBI:58228"/>
    </ligand>
</feature>
<dbReference type="EC" id="2.1.3.2" evidence="7"/>
<dbReference type="InterPro" id="IPR006130">
    <property type="entry name" value="Asp/Orn_carbamoylTrfase"/>
</dbReference>
<feature type="binding site" evidence="7">
    <location>
        <position position="115"/>
    </location>
    <ligand>
        <name>L-aspartate</name>
        <dbReference type="ChEBI" id="CHEBI:29991"/>
    </ligand>
</feature>
<evidence type="ECO:0000256" key="6">
    <source>
        <dbReference type="ARBA" id="ARBA00048859"/>
    </source>
</evidence>
<dbReference type="GO" id="GO:0016597">
    <property type="term" value="F:amino acid binding"/>
    <property type="evidence" value="ECO:0007669"/>
    <property type="project" value="InterPro"/>
</dbReference>
<comment type="function">
    <text evidence="5 7">Catalyzes the condensation of carbamoyl phosphate and aspartate to form carbamoyl aspartate and inorganic phosphate, the committed step in the de novo pyrimidine nucleotide biosynthesis pathway.</text>
</comment>
<organism evidence="10 11">
    <name type="scientific">Ruminiclostridium sufflavum DSM 19573</name>
    <dbReference type="NCBI Taxonomy" id="1121337"/>
    <lineage>
        <taxon>Bacteria</taxon>
        <taxon>Bacillati</taxon>
        <taxon>Bacillota</taxon>
        <taxon>Clostridia</taxon>
        <taxon>Eubacteriales</taxon>
        <taxon>Oscillospiraceae</taxon>
        <taxon>Ruminiclostridium</taxon>
    </lineage>
</organism>
<dbReference type="UniPathway" id="UPA00070">
    <property type="reaction ID" value="UER00116"/>
</dbReference>
<dbReference type="PANTHER" id="PTHR45753">
    <property type="entry name" value="ORNITHINE CARBAMOYLTRANSFERASE, MITOCHONDRIAL"/>
    <property type="match status" value="1"/>
</dbReference>
<comment type="caution">
    <text evidence="10">The sequence shown here is derived from an EMBL/GenBank/DDBJ whole genome shotgun (WGS) entry which is preliminary data.</text>
</comment>
<dbReference type="Proteomes" id="UP000248132">
    <property type="component" value="Unassembled WGS sequence"/>
</dbReference>
<dbReference type="GO" id="GO:0044205">
    <property type="term" value="P:'de novo' UMP biosynthetic process"/>
    <property type="evidence" value="ECO:0007669"/>
    <property type="project" value="UniProtKB-UniRule"/>
</dbReference>
<dbReference type="FunFam" id="3.40.50.1370:FF:000007">
    <property type="entry name" value="Aspartate carbamoyltransferase"/>
    <property type="match status" value="1"/>
</dbReference>
<dbReference type="NCBIfam" id="TIGR00670">
    <property type="entry name" value="asp_carb_tr"/>
    <property type="match status" value="1"/>
</dbReference>
<evidence type="ECO:0000259" key="8">
    <source>
        <dbReference type="Pfam" id="PF00185"/>
    </source>
</evidence>